<protein>
    <recommendedName>
        <fullName evidence="1">Endoplasmic reticulum junction formation protein lunapark</fullName>
    </recommendedName>
</protein>
<keyword evidence="5" id="KW-1185">Reference proteome</keyword>
<dbReference type="PANTHER" id="PTHR22166:SF12">
    <property type="entry name" value="ENDOPLASMIC RETICULUM JUNCTION FORMATION PROTEIN LUNAPARK"/>
    <property type="match status" value="1"/>
</dbReference>
<keyword evidence="1" id="KW-0479">Metal-binding</keyword>
<keyword evidence="1" id="KW-1133">Transmembrane helix</keyword>
<dbReference type="InterPro" id="IPR040115">
    <property type="entry name" value="Lnp"/>
</dbReference>
<evidence type="ECO:0000259" key="3">
    <source>
        <dbReference type="Pfam" id="PF10058"/>
    </source>
</evidence>
<feature type="compositionally biased region" description="Polar residues" evidence="2">
    <location>
        <begin position="189"/>
        <end position="207"/>
    </location>
</feature>
<evidence type="ECO:0000256" key="2">
    <source>
        <dbReference type="SAM" id="MobiDB-lite"/>
    </source>
</evidence>
<comment type="domain">
    <text evidence="1">The C4-type zinc finger motif is necessary both for its ER three-way tubular junction localization and formation.</text>
</comment>
<comment type="similarity">
    <text evidence="1">Belongs to the lunapark family.</text>
</comment>
<dbReference type="AlphaFoldDB" id="A0A0P1BQI5"/>
<keyword evidence="1" id="KW-0812">Transmembrane</keyword>
<sequence>MAIFAFLSYFKPWWKQTDTDYETVLSRLTSDITEVQTRLTQVKTRERRASVTLTFNAFFLYAAYVACCWYLRPLITSHPRGVVVAAYLPVVLTPFLIIYTRRIVRWWYNRISEGEEKHLRSLQRARRTKIDEIKRASRFDYMRMLLDKYDDIQPPSRARQAASSAKIGDSPAKGPGGGLAAPGSSPRSRPTTAPGNASRAPFSNASTPPVPAVPGTGSAHAPPHDQAGTAKTPAQGSAVPLAAQAVPPRTWLDRVADLILGSENGEGTLRDEQKYALICKECLNHNGLCLPSEIEEIQYICPKCGTFNSRRPSTAPISSPWGRARFDSTASIQSMSGASPSPNSRAQGERGHQRPHSVAGFSTDFLTPERALGDREGSERPLSPLHQPVTGADREQDGDSEAEVEEEAWEELRDLEEDDSPPDEPLNSSDPAGTRSSRASGKGLAGSKGAKSRGSGSTRRPSTLRSRRSGKPDLMDVD</sequence>
<dbReference type="GO" id="GO:0071788">
    <property type="term" value="P:endoplasmic reticulum tubular network maintenance"/>
    <property type="evidence" value="ECO:0007669"/>
    <property type="project" value="UniProtKB-UniRule"/>
</dbReference>
<reference evidence="4 5" key="1">
    <citation type="submission" date="2014-09" db="EMBL/GenBank/DDBJ databases">
        <authorList>
            <person name="Magalhaes I.L.F."/>
            <person name="Oliveira U."/>
            <person name="Santos F.R."/>
            <person name="Vidigal T.H.D.A."/>
            <person name="Brescovit A.D."/>
            <person name="Santos A.J."/>
        </authorList>
    </citation>
    <scope>NUCLEOTIDE SEQUENCE [LARGE SCALE GENOMIC DNA]</scope>
</reference>
<dbReference type="GO" id="GO:0008270">
    <property type="term" value="F:zinc ion binding"/>
    <property type="evidence" value="ECO:0007669"/>
    <property type="project" value="UniProtKB-KW"/>
</dbReference>
<evidence type="ECO:0000313" key="4">
    <source>
        <dbReference type="EMBL" id="CEH18349.1"/>
    </source>
</evidence>
<name>A0A0P1BQI5_9BASI</name>
<dbReference type="OrthoDB" id="1725934at2759"/>
<dbReference type="InterPro" id="IPR019273">
    <property type="entry name" value="Lunapark_Znf"/>
</dbReference>
<feature type="compositionally biased region" description="Low complexity" evidence="2">
    <location>
        <begin position="425"/>
        <end position="464"/>
    </location>
</feature>
<keyword evidence="1" id="KW-0863">Zinc-finger</keyword>
<dbReference type="STRING" id="401625.A0A0P1BQI5"/>
<dbReference type="GO" id="GO:1903373">
    <property type="term" value="P:positive regulation of endoplasmic reticulum tubular network organization"/>
    <property type="evidence" value="ECO:0007669"/>
    <property type="project" value="UniProtKB-UniRule"/>
</dbReference>
<dbReference type="GO" id="GO:0098826">
    <property type="term" value="C:endoplasmic reticulum tubular network membrane"/>
    <property type="evidence" value="ECO:0007669"/>
    <property type="project" value="UniProtKB-UniRule"/>
</dbReference>
<dbReference type="Proteomes" id="UP000054845">
    <property type="component" value="Unassembled WGS sequence"/>
</dbReference>
<feature type="transmembrane region" description="Helical" evidence="1">
    <location>
        <begin position="53"/>
        <end position="75"/>
    </location>
</feature>
<keyword evidence="1" id="KW-0472">Membrane</keyword>
<feature type="compositionally biased region" description="Polar residues" evidence="2">
    <location>
        <begin position="333"/>
        <end position="346"/>
    </location>
</feature>
<feature type="region of interest" description="Disordered" evidence="2">
    <location>
        <begin position="155"/>
        <end position="242"/>
    </location>
</feature>
<comment type="subcellular location">
    <subcellularLocation>
        <location evidence="1">Endoplasmic reticulum membrane</location>
        <topology evidence="1">Multi-pass membrane protein</topology>
    </subcellularLocation>
</comment>
<feature type="domain" description="Lunapark zinc ribbon" evidence="3">
    <location>
        <begin position="251"/>
        <end position="308"/>
    </location>
</feature>
<dbReference type="PANTHER" id="PTHR22166">
    <property type="entry name" value="ENDOPLASMIC RETICULUM JUNCTION FORMATION PROTEIN LUNAPARK"/>
    <property type="match status" value="1"/>
</dbReference>
<accession>A0A0P1BQI5</accession>
<feature type="region of interest" description="Disordered" evidence="2">
    <location>
        <begin position="333"/>
        <end position="478"/>
    </location>
</feature>
<proteinExistence type="inferred from homology"/>
<evidence type="ECO:0000256" key="1">
    <source>
        <dbReference type="RuleBase" id="RU367073"/>
    </source>
</evidence>
<keyword evidence="1" id="KW-0256">Endoplasmic reticulum</keyword>
<feature type="transmembrane region" description="Helical" evidence="1">
    <location>
        <begin position="81"/>
        <end position="100"/>
    </location>
</feature>
<evidence type="ECO:0000313" key="5">
    <source>
        <dbReference type="Proteomes" id="UP000054845"/>
    </source>
</evidence>
<comment type="function">
    <text evidence="1">Plays a role in determining ER morphology.</text>
</comment>
<feature type="compositionally biased region" description="Low complexity" evidence="2">
    <location>
        <begin position="155"/>
        <end position="173"/>
    </location>
</feature>
<feature type="compositionally biased region" description="Acidic residues" evidence="2">
    <location>
        <begin position="398"/>
        <end position="422"/>
    </location>
</feature>
<dbReference type="Pfam" id="PF10058">
    <property type="entry name" value="Zn_ribbon_10"/>
    <property type="match status" value="1"/>
</dbReference>
<organism evidence="4 5">
    <name type="scientific">Ceraceosorus bombacis</name>
    <dbReference type="NCBI Taxonomy" id="401625"/>
    <lineage>
        <taxon>Eukaryota</taxon>
        <taxon>Fungi</taxon>
        <taxon>Dikarya</taxon>
        <taxon>Basidiomycota</taxon>
        <taxon>Ustilaginomycotina</taxon>
        <taxon>Exobasidiomycetes</taxon>
        <taxon>Ceraceosorales</taxon>
        <taxon>Ceraceosoraceae</taxon>
        <taxon>Ceraceosorus</taxon>
    </lineage>
</organism>
<dbReference type="EMBL" id="CCYA01000270">
    <property type="protein sequence ID" value="CEH18349.1"/>
    <property type="molecule type" value="Genomic_DNA"/>
</dbReference>
<keyword evidence="1" id="KW-0862">Zinc</keyword>